<sequence>MRVTRMALTHWGMSKAALEKDEMLRGIWQIILPTPEKMARQSPSRFEFLSTNISSREIFLHPSSAYLGGNDIFEGSVNKERFIQFIRGESGTSCQVGIQTKLGQTLSTTSVNCRPVGRHGNSRATSKLIMYCNETKIYSAIAVVGHQGIWVG</sequence>
<organism evidence="1 2">
    <name type="scientific">Coprinopsis marcescibilis</name>
    <name type="common">Agaric fungus</name>
    <name type="synonym">Psathyrella marcescibilis</name>
    <dbReference type="NCBI Taxonomy" id="230819"/>
    <lineage>
        <taxon>Eukaryota</taxon>
        <taxon>Fungi</taxon>
        <taxon>Dikarya</taxon>
        <taxon>Basidiomycota</taxon>
        <taxon>Agaricomycotina</taxon>
        <taxon>Agaricomycetes</taxon>
        <taxon>Agaricomycetidae</taxon>
        <taxon>Agaricales</taxon>
        <taxon>Agaricineae</taxon>
        <taxon>Psathyrellaceae</taxon>
        <taxon>Coprinopsis</taxon>
    </lineage>
</organism>
<dbReference type="Proteomes" id="UP000307440">
    <property type="component" value="Unassembled WGS sequence"/>
</dbReference>
<accession>A0A5C3KNE9</accession>
<dbReference type="AlphaFoldDB" id="A0A5C3KNE9"/>
<proteinExistence type="predicted"/>
<dbReference type="EMBL" id="ML210257">
    <property type="protein sequence ID" value="TFK21812.1"/>
    <property type="molecule type" value="Genomic_DNA"/>
</dbReference>
<evidence type="ECO:0000313" key="1">
    <source>
        <dbReference type="EMBL" id="TFK21812.1"/>
    </source>
</evidence>
<name>A0A5C3KNE9_COPMA</name>
<evidence type="ECO:0000313" key="2">
    <source>
        <dbReference type="Proteomes" id="UP000307440"/>
    </source>
</evidence>
<gene>
    <name evidence="1" type="ORF">FA15DRAFT_658012</name>
</gene>
<reference evidence="1 2" key="1">
    <citation type="journal article" date="2019" name="Nat. Ecol. Evol.">
        <title>Megaphylogeny resolves global patterns of mushroom evolution.</title>
        <authorList>
            <person name="Varga T."/>
            <person name="Krizsan K."/>
            <person name="Foldi C."/>
            <person name="Dima B."/>
            <person name="Sanchez-Garcia M."/>
            <person name="Sanchez-Ramirez S."/>
            <person name="Szollosi G.J."/>
            <person name="Szarkandi J.G."/>
            <person name="Papp V."/>
            <person name="Albert L."/>
            <person name="Andreopoulos W."/>
            <person name="Angelini C."/>
            <person name="Antonin V."/>
            <person name="Barry K.W."/>
            <person name="Bougher N.L."/>
            <person name="Buchanan P."/>
            <person name="Buyck B."/>
            <person name="Bense V."/>
            <person name="Catcheside P."/>
            <person name="Chovatia M."/>
            <person name="Cooper J."/>
            <person name="Damon W."/>
            <person name="Desjardin D."/>
            <person name="Finy P."/>
            <person name="Geml J."/>
            <person name="Haridas S."/>
            <person name="Hughes K."/>
            <person name="Justo A."/>
            <person name="Karasinski D."/>
            <person name="Kautmanova I."/>
            <person name="Kiss B."/>
            <person name="Kocsube S."/>
            <person name="Kotiranta H."/>
            <person name="LaButti K.M."/>
            <person name="Lechner B.E."/>
            <person name="Liimatainen K."/>
            <person name="Lipzen A."/>
            <person name="Lukacs Z."/>
            <person name="Mihaltcheva S."/>
            <person name="Morgado L.N."/>
            <person name="Niskanen T."/>
            <person name="Noordeloos M.E."/>
            <person name="Ohm R.A."/>
            <person name="Ortiz-Santana B."/>
            <person name="Ovrebo C."/>
            <person name="Racz N."/>
            <person name="Riley R."/>
            <person name="Savchenko A."/>
            <person name="Shiryaev A."/>
            <person name="Soop K."/>
            <person name="Spirin V."/>
            <person name="Szebenyi C."/>
            <person name="Tomsovsky M."/>
            <person name="Tulloss R.E."/>
            <person name="Uehling J."/>
            <person name="Grigoriev I.V."/>
            <person name="Vagvolgyi C."/>
            <person name="Papp T."/>
            <person name="Martin F.M."/>
            <person name="Miettinen O."/>
            <person name="Hibbett D.S."/>
            <person name="Nagy L.G."/>
        </authorList>
    </citation>
    <scope>NUCLEOTIDE SEQUENCE [LARGE SCALE GENOMIC DNA]</scope>
    <source>
        <strain evidence="1 2">CBS 121175</strain>
    </source>
</reference>
<protein>
    <submittedName>
        <fullName evidence="1">Uncharacterized protein</fullName>
    </submittedName>
</protein>
<keyword evidence="2" id="KW-1185">Reference proteome</keyword>